<reference evidence="2" key="1">
    <citation type="submission" date="2021-06" db="EMBL/GenBank/DDBJ databases">
        <authorList>
            <person name="Kallberg Y."/>
            <person name="Tangrot J."/>
            <person name="Rosling A."/>
        </authorList>
    </citation>
    <scope>NUCLEOTIDE SEQUENCE</scope>
    <source>
        <strain evidence="2">BR232B</strain>
    </source>
</reference>
<gene>
    <name evidence="2" type="ORF">PBRASI_LOCUS11295</name>
</gene>
<sequence length="45" mass="4980">MAEAINNGESSKTKNKGKGKQIEDNETDDITQSDENLSAIQLREE</sequence>
<name>A0A9N9EAJ4_9GLOM</name>
<organism evidence="2 3">
    <name type="scientific">Paraglomus brasilianum</name>
    <dbReference type="NCBI Taxonomy" id="144538"/>
    <lineage>
        <taxon>Eukaryota</taxon>
        <taxon>Fungi</taxon>
        <taxon>Fungi incertae sedis</taxon>
        <taxon>Mucoromycota</taxon>
        <taxon>Glomeromycotina</taxon>
        <taxon>Glomeromycetes</taxon>
        <taxon>Paraglomerales</taxon>
        <taxon>Paraglomeraceae</taxon>
        <taxon>Paraglomus</taxon>
    </lineage>
</organism>
<proteinExistence type="predicted"/>
<dbReference type="EMBL" id="CAJVPI010004918">
    <property type="protein sequence ID" value="CAG8670859.1"/>
    <property type="molecule type" value="Genomic_DNA"/>
</dbReference>
<keyword evidence="3" id="KW-1185">Reference proteome</keyword>
<feature type="region of interest" description="Disordered" evidence="1">
    <location>
        <begin position="1"/>
        <end position="45"/>
    </location>
</feature>
<accession>A0A9N9EAJ4</accession>
<protein>
    <submittedName>
        <fullName evidence="2">4272_t:CDS:1</fullName>
    </submittedName>
</protein>
<dbReference type="AlphaFoldDB" id="A0A9N9EAJ4"/>
<dbReference type="Proteomes" id="UP000789739">
    <property type="component" value="Unassembled WGS sequence"/>
</dbReference>
<comment type="caution">
    <text evidence="2">The sequence shown here is derived from an EMBL/GenBank/DDBJ whole genome shotgun (WGS) entry which is preliminary data.</text>
</comment>
<evidence type="ECO:0000313" key="2">
    <source>
        <dbReference type="EMBL" id="CAG8670859.1"/>
    </source>
</evidence>
<evidence type="ECO:0000313" key="3">
    <source>
        <dbReference type="Proteomes" id="UP000789739"/>
    </source>
</evidence>
<feature type="non-terminal residue" evidence="2">
    <location>
        <position position="1"/>
    </location>
</feature>
<evidence type="ECO:0000256" key="1">
    <source>
        <dbReference type="SAM" id="MobiDB-lite"/>
    </source>
</evidence>